<dbReference type="GO" id="GO:0008270">
    <property type="term" value="F:zinc ion binding"/>
    <property type="evidence" value="ECO:0007669"/>
    <property type="project" value="UniProtKB-KW"/>
</dbReference>
<accession>A0A803KQI6</accession>
<reference evidence="7" key="2">
    <citation type="submission" date="2021-03" db="UniProtKB">
        <authorList>
            <consortium name="EnsemblPlants"/>
        </authorList>
    </citation>
    <scope>IDENTIFICATION</scope>
</reference>
<evidence type="ECO:0000259" key="6">
    <source>
        <dbReference type="PROSITE" id="PS50089"/>
    </source>
</evidence>
<dbReference type="AlphaFoldDB" id="A0A803KQI6"/>
<evidence type="ECO:0000256" key="4">
    <source>
        <dbReference type="PROSITE-ProRule" id="PRU00175"/>
    </source>
</evidence>
<feature type="compositionally biased region" description="Polar residues" evidence="5">
    <location>
        <begin position="52"/>
        <end position="62"/>
    </location>
</feature>
<keyword evidence="8" id="KW-1185">Reference proteome</keyword>
<dbReference type="KEGG" id="cqi:110687911"/>
<reference evidence="7" key="1">
    <citation type="journal article" date="2017" name="Nature">
        <title>The genome of Chenopodium quinoa.</title>
        <authorList>
            <person name="Jarvis D.E."/>
            <person name="Ho Y.S."/>
            <person name="Lightfoot D.J."/>
            <person name="Schmoeckel S.M."/>
            <person name="Li B."/>
            <person name="Borm T.J.A."/>
            <person name="Ohyanagi H."/>
            <person name="Mineta K."/>
            <person name="Michell C.T."/>
            <person name="Saber N."/>
            <person name="Kharbatia N.M."/>
            <person name="Rupper R.R."/>
            <person name="Sharp A.R."/>
            <person name="Dally N."/>
            <person name="Boughton B.A."/>
            <person name="Woo Y.H."/>
            <person name="Gao G."/>
            <person name="Schijlen E.G.W.M."/>
            <person name="Guo X."/>
            <person name="Momin A.A."/>
            <person name="Negrao S."/>
            <person name="Al-Babili S."/>
            <person name="Gehring C."/>
            <person name="Roessner U."/>
            <person name="Jung C."/>
            <person name="Murphy K."/>
            <person name="Arold S.T."/>
            <person name="Gojobori T."/>
            <person name="van der Linden C.G."/>
            <person name="van Loo E.N."/>
            <person name="Jellen E.N."/>
            <person name="Maughan P.J."/>
            <person name="Tester M."/>
        </authorList>
    </citation>
    <scope>NUCLEOTIDE SEQUENCE [LARGE SCALE GENOMIC DNA]</scope>
    <source>
        <strain evidence="7">cv. PI 614886</strain>
    </source>
</reference>
<evidence type="ECO:0000256" key="3">
    <source>
        <dbReference type="ARBA" id="ARBA00022833"/>
    </source>
</evidence>
<dbReference type="CDD" id="cd16454">
    <property type="entry name" value="RING-H2_PA-TM-RING"/>
    <property type="match status" value="1"/>
</dbReference>
<feature type="region of interest" description="Disordered" evidence="5">
    <location>
        <begin position="46"/>
        <end position="128"/>
    </location>
</feature>
<dbReference type="InterPro" id="IPR001841">
    <property type="entry name" value="Znf_RING"/>
</dbReference>
<dbReference type="PROSITE" id="PS50089">
    <property type="entry name" value="ZF_RING_2"/>
    <property type="match status" value="1"/>
</dbReference>
<evidence type="ECO:0000313" key="8">
    <source>
        <dbReference type="Proteomes" id="UP000596660"/>
    </source>
</evidence>
<keyword evidence="2 4" id="KW-0863">Zinc-finger</keyword>
<dbReference type="GO" id="GO:0061630">
    <property type="term" value="F:ubiquitin protein ligase activity"/>
    <property type="evidence" value="ECO:0007669"/>
    <property type="project" value="TreeGrafter"/>
</dbReference>
<name>A0A803KQI6_CHEQI</name>
<feature type="region of interest" description="Disordered" evidence="5">
    <location>
        <begin position="199"/>
        <end position="220"/>
    </location>
</feature>
<dbReference type="EnsemblPlants" id="AUR62001292-RA">
    <property type="protein sequence ID" value="AUR62001292-RA:cds"/>
    <property type="gene ID" value="AUR62001292"/>
</dbReference>
<dbReference type="PANTHER" id="PTHR45931">
    <property type="entry name" value="SI:CH211-59O9.10"/>
    <property type="match status" value="1"/>
</dbReference>
<protein>
    <recommendedName>
        <fullName evidence="6">RING-type domain-containing protein</fullName>
    </recommendedName>
</protein>
<dbReference type="InterPro" id="IPR013083">
    <property type="entry name" value="Znf_RING/FYVE/PHD"/>
</dbReference>
<evidence type="ECO:0000313" key="7">
    <source>
        <dbReference type="EnsemblPlants" id="AUR62001292-RA:cds"/>
    </source>
</evidence>
<dbReference type="Gene3D" id="3.30.40.10">
    <property type="entry name" value="Zinc/RING finger domain, C3HC4 (zinc finger)"/>
    <property type="match status" value="1"/>
</dbReference>
<feature type="compositionally biased region" description="Polar residues" evidence="5">
    <location>
        <begin position="372"/>
        <end position="381"/>
    </location>
</feature>
<gene>
    <name evidence="7" type="primary">LOC110687911</name>
</gene>
<dbReference type="GO" id="GO:0006511">
    <property type="term" value="P:ubiquitin-dependent protein catabolic process"/>
    <property type="evidence" value="ECO:0007669"/>
    <property type="project" value="TreeGrafter"/>
</dbReference>
<proteinExistence type="predicted"/>
<dbReference type="Gramene" id="AUR62001292-RA">
    <property type="protein sequence ID" value="AUR62001292-RA:cds"/>
    <property type="gene ID" value="AUR62001292"/>
</dbReference>
<feature type="compositionally biased region" description="Basic and acidic residues" evidence="5">
    <location>
        <begin position="206"/>
        <end position="220"/>
    </location>
</feature>
<dbReference type="SMART" id="SM00184">
    <property type="entry name" value="RING"/>
    <property type="match status" value="1"/>
</dbReference>
<organism evidence="7 8">
    <name type="scientific">Chenopodium quinoa</name>
    <name type="common">Quinoa</name>
    <dbReference type="NCBI Taxonomy" id="63459"/>
    <lineage>
        <taxon>Eukaryota</taxon>
        <taxon>Viridiplantae</taxon>
        <taxon>Streptophyta</taxon>
        <taxon>Embryophyta</taxon>
        <taxon>Tracheophyta</taxon>
        <taxon>Spermatophyta</taxon>
        <taxon>Magnoliopsida</taxon>
        <taxon>eudicotyledons</taxon>
        <taxon>Gunneridae</taxon>
        <taxon>Pentapetalae</taxon>
        <taxon>Caryophyllales</taxon>
        <taxon>Chenopodiaceae</taxon>
        <taxon>Chenopodioideae</taxon>
        <taxon>Atripliceae</taxon>
        <taxon>Chenopodium</taxon>
    </lineage>
</organism>
<feature type="region of interest" description="Disordered" evidence="5">
    <location>
        <begin position="495"/>
        <end position="547"/>
    </location>
</feature>
<dbReference type="OrthoDB" id="8062037at2759"/>
<dbReference type="OMA" id="DTYHASG"/>
<feature type="compositionally biased region" description="Polar residues" evidence="5">
    <location>
        <begin position="95"/>
        <end position="119"/>
    </location>
</feature>
<evidence type="ECO:0000256" key="5">
    <source>
        <dbReference type="SAM" id="MobiDB-lite"/>
    </source>
</evidence>
<dbReference type="InterPro" id="IPR051834">
    <property type="entry name" value="RING_finger_E3_ligase"/>
</dbReference>
<dbReference type="GO" id="GO:0005634">
    <property type="term" value="C:nucleus"/>
    <property type="evidence" value="ECO:0007669"/>
    <property type="project" value="TreeGrafter"/>
</dbReference>
<dbReference type="SUPFAM" id="SSF57850">
    <property type="entry name" value="RING/U-box"/>
    <property type="match status" value="1"/>
</dbReference>
<feature type="compositionally biased region" description="Basic and acidic residues" evidence="5">
    <location>
        <begin position="406"/>
        <end position="418"/>
    </location>
</feature>
<dbReference type="GeneID" id="110687911"/>
<evidence type="ECO:0000256" key="1">
    <source>
        <dbReference type="ARBA" id="ARBA00022723"/>
    </source>
</evidence>
<dbReference type="PANTHER" id="PTHR45931:SF25">
    <property type="entry name" value="E3 UBIQUITIN-PROTEIN LIGASE RLIM-LIKE ISOFORM X1"/>
    <property type="match status" value="1"/>
</dbReference>
<feature type="domain" description="RING-type" evidence="6">
    <location>
        <begin position="658"/>
        <end position="699"/>
    </location>
</feature>
<dbReference type="RefSeq" id="XP_021720245.1">
    <property type="nucleotide sequence ID" value="XM_021864553.1"/>
</dbReference>
<dbReference type="Proteomes" id="UP000596660">
    <property type="component" value="Unplaced"/>
</dbReference>
<feature type="compositionally biased region" description="Basic and acidic residues" evidence="5">
    <location>
        <begin position="63"/>
        <end position="73"/>
    </location>
</feature>
<feature type="compositionally biased region" description="Basic and acidic residues" evidence="5">
    <location>
        <begin position="429"/>
        <end position="438"/>
    </location>
</feature>
<evidence type="ECO:0000256" key="2">
    <source>
        <dbReference type="ARBA" id="ARBA00022771"/>
    </source>
</evidence>
<dbReference type="FunFam" id="3.30.40.10:FF:000594">
    <property type="entry name" value="RING/U-box superfamily protein"/>
    <property type="match status" value="1"/>
</dbReference>
<dbReference type="Pfam" id="PF13639">
    <property type="entry name" value="zf-RING_2"/>
    <property type="match status" value="1"/>
</dbReference>
<feature type="region of interest" description="Disordered" evidence="5">
    <location>
        <begin position="367"/>
        <end position="448"/>
    </location>
</feature>
<sequence length="702" mass="77168">MADHHHQPSSSGAHSDSDLKDIDQVLVVPDTPDRVFKQTKNVSKILKPMEASSRNSGLTSRGNIDRRNRRLGDTYHASGKYSHSGGNFGDVARSQGANGSSIPSSSLRNAPLSSTVASKTSKHNDRHNCNHQLMEDDRVSHSSLQGISSHHCKRSQDPILVEHGDILKFSSKSSRNDLGAQKMNGSYMLPNNDVSLQTAAASSKSTRSDNKGKVKVGHDNPIHTDAWSVKGDNTICLVTSDHDTGEGLSVPPHSSRVPSTTRQKRFVRNGYISPHNIEKTKRLAETSGNGSENAECAAEPGGSRPVIDVNEVPSKQNAASQAKGKGLLILDSSPKGHAGRRSDGWCKRKFSEKDCIIVQHTSGNPNKLVLGKNTSSCPSKSSEQKPVLSEGQLHTPSSVIKRQKKHDLSLGRPEKNDEVICLSSGGESSTRKSVRDHGGFPQSKSGSLLAFNGLSPEVRENVSQTDNDSEARAVQLQVDEMLARELQEQLYNEISEPTSDERFSSVGWVMPQEDRVQPASSRGSRRAHASVAAPPSIRHQASQSQSLRNRLFRRGAQARVPRPPRLRSHVYRHPRGRIFPSDMDVDMRIDLLERLEAVVNDDIRMVNQLLDPDREFGENDYEMLLALDENNYAHLGASVAQIGNLPESIVHNDDCEVCSICLETPVIGDAMRHLPCLHKFHKDCIDPWLSRRRSCPVCKSDI</sequence>
<feature type="region of interest" description="Disordered" evidence="5">
    <location>
        <begin position="1"/>
        <end position="25"/>
    </location>
</feature>
<keyword evidence="3" id="KW-0862">Zinc</keyword>
<feature type="region of interest" description="Disordered" evidence="5">
    <location>
        <begin position="285"/>
        <end position="344"/>
    </location>
</feature>
<keyword evidence="1" id="KW-0479">Metal-binding</keyword>